<dbReference type="Pfam" id="PF02687">
    <property type="entry name" value="FtsX"/>
    <property type="match status" value="1"/>
</dbReference>
<feature type="transmembrane region" description="Helical" evidence="7">
    <location>
        <begin position="338"/>
        <end position="364"/>
    </location>
</feature>
<dbReference type="InterPro" id="IPR003838">
    <property type="entry name" value="ABC3_permease_C"/>
</dbReference>
<evidence type="ECO:0000259" key="8">
    <source>
        <dbReference type="Pfam" id="PF02687"/>
    </source>
</evidence>
<dbReference type="OrthoDB" id="9770036at2"/>
<dbReference type="PANTHER" id="PTHR30572:SF4">
    <property type="entry name" value="ABC TRANSPORTER PERMEASE YTRF"/>
    <property type="match status" value="1"/>
</dbReference>
<dbReference type="GO" id="GO:0005886">
    <property type="term" value="C:plasma membrane"/>
    <property type="evidence" value="ECO:0007669"/>
    <property type="project" value="UniProtKB-SubCell"/>
</dbReference>
<dbReference type="PANTHER" id="PTHR30572">
    <property type="entry name" value="MEMBRANE COMPONENT OF TRANSPORTER-RELATED"/>
    <property type="match status" value="1"/>
</dbReference>
<gene>
    <name evidence="10" type="ORF">I6I88_03195</name>
</gene>
<dbReference type="GO" id="GO:0022857">
    <property type="term" value="F:transmembrane transporter activity"/>
    <property type="evidence" value="ECO:0007669"/>
    <property type="project" value="TreeGrafter"/>
</dbReference>
<name>A0A9Q6Z6G0_MYROD</name>
<evidence type="ECO:0000256" key="5">
    <source>
        <dbReference type="ARBA" id="ARBA00023136"/>
    </source>
</evidence>
<feature type="transmembrane region" description="Helical" evidence="7">
    <location>
        <begin position="289"/>
        <end position="314"/>
    </location>
</feature>
<evidence type="ECO:0000256" key="4">
    <source>
        <dbReference type="ARBA" id="ARBA00022989"/>
    </source>
</evidence>
<comment type="subcellular location">
    <subcellularLocation>
        <location evidence="1">Cell membrane</location>
        <topology evidence="1">Multi-pass membrane protein</topology>
    </subcellularLocation>
</comment>
<organism evidence="10 11">
    <name type="scientific">Myroides odoratus</name>
    <name type="common">Flavobacterium odoratum</name>
    <dbReference type="NCBI Taxonomy" id="256"/>
    <lineage>
        <taxon>Bacteria</taxon>
        <taxon>Pseudomonadati</taxon>
        <taxon>Bacteroidota</taxon>
        <taxon>Flavobacteriia</taxon>
        <taxon>Flavobacteriales</taxon>
        <taxon>Flavobacteriaceae</taxon>
        <taxon>Myroides</taxon>
    </lineage>
</organism>
<dbReference type="RefSeq" id="WP_002990528.1">
    <property type="nucleotide sequence ID" value="NZ_CP068108.1"/>
</dbReference>
<sequence length="413" mass="45515">MWKITLENIKIATTSIKSQLLRTFITVFIIAIGIWALVGILSVVSALKNTILADFSSMGANTFTISQYDTAGRIAKNQSNQVENPPITYAQALDFKERYSYPFSAVSLSFNAATNIEIKNDYVKTDPEISIVGCDENYLSNSGLLINNGRGLSYTDCKNNHFVCVVGSDFSKNMFKEQSPIDQVISIRGYKFKIVGILKEQGSTFGQNEDQRVFIPIQIARNIFNTANINYTIKVGIQQEGLLNQAIDQATLDFRISRNLAVVNDSNFGIERSDDMLRSLEKQIGMLNIAAWLIGMITILGSSIALMNIMLVSVTERTKEIGIRKSLGAKRKTIAQQFFTETLIIGQLGGLLGTILGIGTAYLLTSILHFTFAIPWSAILAAFITTLVVAVISGLYPAIKASKLDPVEALRYE</sequence>
<dbReference type="Pfam" id="PF12704">
    <property type="entry name" value="MacB_PCD"/>
    <property type="match status" value="1"/>
</dbReference>
<feature type="transmembrane region" description="Helical" evidence="7">
    <location>
        <begin position="20"/>
        <end position="47"/>
    </location>
</feature>
<dbReference type="EMBL" id="CP068108">
    <property type="protein sequence ID" value="QQU00787.1"/>
    <property type="molecule type" value="Genomic_DNA"/>
</dbReference>
<evidence type="ECO:0000256" key="6">
    <source>
        <dbReference type="ARBA" id="ARBA00038076"/>
    </source>
</evidence>
<feature type="transmembrane region" description="Helical" evidence="7">
    <location>
        <begin position="376"/>
        <end position="396"/>
    </location>
</feature>
<accession>A0A9Q6Z6G0</accession>
<reference evidence="10 11" key="1">
    <citation type="submission" date="2021-01" db="EMBL/GenBank/DDBJ databases">
        <title>FDA dAtabase for Regulatory Grade micrObial Sequences (FDA-ARGOS): Supporting development and validation of Infectious Disease Dx tests.</title>
        <authorList>
            <person name="Sproer C."/>
            <person name="Gronow S."/>
            <person name="Severitt S."/>
            <person name="Schroder I."/>
            <person name="Tallon L."/>
            <person name="Sadzewicz L."/>
            <person name="Zhao X."/>
            <person name="Boylan J."/>
            <person name="Ott S."/>
            <person name="Bowen H."/>
            <person name="Vavikolanu K."/>
            <person name="Mehta A."/>
            <person name="Aluvathingal J."/>
            <person name="Nadendla S."/>
            <person name="Lowell S."/>
            <person name="Myers T."/>
            <person name="Yan Y."/>
            <person name="Sichtig H."/>
        </authorList>
    </citation>
    <scope>NUCLEOTIDE SEQUENCE [LARGE SCALE GENOMIC DNA]</scope>
    <source>
        <strain evidence="10 11">FDAARGOS_1131</strain>
    </source>
</reference>
<evidence type="ECO:0000256" key="2">
    <source>
        <dbReference type="ARBA" id="ARBA00022475"/>
    </source>
</evidence>
<feature type="domain" description="ABC3 transporter permease C-terminal" evidence="8">
    <location>
        <begin position="293"/>
        <end position="406"/>
    </location>
</feature>
<evidence type="ECO:0000256" key="7">
    <source>
        <dbReference type="SAM" id="Phobius"/>
    </source>
</evidence>
<comment type="similarity">
    <text evidence="6">Belongs to the ABC-4 integral membrane protein family.</text>
</comment>
<dbReference type="InterPro" id="IPR025857">
    <property type="entry name" value="MacB_PCD"/>
</dbReference>
<protein>
    <submittedName>
        <fullName evidence="10">ABC transporter permease</fullName>
    </submittedName>
</protein>
<dbReference type="AlphaFoldDB" id="A0A9Q6Z6G0"/>
<proteinExistence type="inferred from homology"/>
<keyword evidence="2" id="KW-1003">Cell membrane</keyword>
<evidence type="ECO:0000259" key="9">
    <source>
        <dbReference type="Pfam" id="PF12704"/>
    </source>
</evidence>
<evidence type="ECO:0000256" key="3">
    <source>
        <dbReference type="ARBA" id="ARBA00022692"/>
    </source>
</evidence>
<evidence type="ECO:0000313" key="10">
    <source>
        <dbReference type="EMBL" id="QQU00787.1"/>
    </source>
</evidence>
<keyword evidence="3 7" id="KW-0812">Transmembrane</keyword>
<evidence type="ECO:0000313" key="11">
    <source>
        <dbReference type="Proteomes" id="UP000596202"/>
    </source>
</evidence>
<keyword evidence="5 7" id="KW-0472">Membrane</keyword>
<dbReference type="GeneID" id="93526642"/>
<evidence type="ECO:0000256" key="1">
    <source>
        <dbReference type="ARBA" id="ARBA00004651"/>
    </source>
</evidence>
<feature type="domain" description="MacB-like periplasmic core" evidence="9">
    <location>
        <begin position="23"/>
        <end position="235"/>
    </location>
</feature>
<keyword evidence="4 7" id="KW-1133">Transmembrane helix</keyword>
<dbReference type="InterPro" id="IPR050250">
    <property type="entry name" value="Macrolide_Exporter_MacB"/>
</dbReference>
<dbReference type="Proteomes" id="UP000596202">
    <property type="component" value="Chromosome"/>
</dbReference>